<name>A0ABW5LR16_9FLAO</name>
<reference evidence="2" key="1">
    <citation type="journal article" date="2019" name="Int. J. Syst. Evol. Microbiol.">
        <title>The Global Catalogue of Microorganisms (GCM) 10K type strain sequencing project: providing services to taxonomists for standard genome sequencing and annotation.</title>
        <authorList>
            <consortium name="The Broad Institute Genomics Platform"/>
            <consortium name="The Broad Institute Genome Sequencing Center for Infectious Disease"/>
            <person name="Wu L."/>
            <person name="Ma J."/>
        </authorList>
    </citation>
    <scope>NUCLEOTIDE SEQUENCE [LARGE SCALE GENOMIC DNA]</scope>
    <source>
        <strain evidence="2">KCTC 52127</strain>
    </source>
</reference>
<proteinExistence type="predicted"/>
<dbReference type="RefSeq" id="WP_379665435.1">
    <property type="nucleotide sequence ID" value="NZ_JBHULH010000001.1"/>
</dbReference>
<evidence type="ECO:0000313" key="2">
    <source>
        <dbReference type="Proteomes" id="UP001597508"/>
    </source>
</evidence>
<gene>
    <name evidence="1" type="ORF">ACFSRZ_05070</name>
</gene>
<dbReference type="Proteomes" id="UP001597508">
    <property type="component" value="Unassembled WGS sequence"/>
</dbReference>
<sequence>MKLIELEVPVPIDPGATMPEIFADEHNLKVTFYLLYSNKRGVLNFSSVLQFTFGYPNEEAISGHRYAKLGLMPFDFVEVENSEVIENIINSNKVHPYHKDTYFDGYRHFVFPFHDTTLEVVAKSYEFE</sequence>
<comment type="caution">
    <text evidence="1">The sequence shown here is derived from an EMBL/GenBank/DDBJ whole genome shotgun (WGS) entry which is preliminary data.</text>
</comment>
<evidence type="ECO:0000313" key="1">
    <source>
        <dbReference type="EMBL" id="MFD2566731.1"/>
    </source>
</evidence>
<evidence type="ECO:0008006" key="3">
    <source>
        <dbReference type="Google" id="ProtNLM"/>
    </source>
</evidence>
<accession>A0ABW5LR16</accession>
<dbReference type="EMBL" id="JBHULH010000001">
    <property type="protein sequence ID" value="MFD2566731.1"/>
    <property type="molecule type" value="Genomic_DNA"/>
</dbReference>
<organism evidence="1 2">
    <name type="scientific">Pseudotenacibaculum haliotis</name>
    <dbReference type="NCBI Taxonomy" id="1862138"/>
    <lineage>
        <taxon>Bacteria</taxon>
        <taxon>Pseudomonadati</taxon>
        <taxon>Bacteroidota</taxon>
        <taxon>Flavobacteriia</taxon>
        <taxon>Flavobacteriales</taxon>
        <taxon>Flavobacteriaceae</taxon>
        <taxon>Pseudotenacibaculum</taxon>
    </lineage>
</organism>
<keyword evidence="2" id="KW-1185">Reference proteome</keyword>
<protein>
    <recommendedName>
        <fullName evidence="3">Glyoxalase</fullName>
    </recommendedName>
</protein>